<evidence type="ECO:0000256" key="1">
    <source>
        <dbReference type="SAM" id="SignalP"/>
    </source>
</evidence>
<sequence length="207" mass="22806">MKKIQSWPGTMAALLLISMLATGCGSMSNRADAKFAEPAKMKKDEGYVVISTGTNYVDQFGAGVFLTIAPATAKYMQDELALLAVGSQVLKSDFSDHFGLLHAVKLKAGAYQYYQANLDLRRYAISVPNARFQVVAGQVTYLGEFFYTMSLKTRDRSDMRDNEQRDMSLLLQKNPGLAALPRIKNVVQYSGYVLKDGEHVVQAGSVE</sequence>
<accession>A0A6I1IH97</accession>
<gene>
    <name evidence="2" type="ORF">GCN75_00290</name>
</gene>
<protein>
    <submittedName>
        <fullName evidence="2">Uncharacterized protein</fullName>
    </submittedName>
</protein>
<dbReference type="PROSITE" id="PS51257">
    <property type="entry name" value="PROKAR_LIPOPROTEIN"/>
    <property type="match status" value="1"/>
</dbReference>
<name>A0A6I1IH97_9BURK</name>
<feature type="signal peptide" evidence="1">
    <location>
        <begin position="1"/>
        <end position="23"/>
    </location>
</feature>
<comment type="caution">
    <text evidence="2">The sequence shown here is derived from an EMBL/GenBank/DDBJ whole genome shotgun (WGS) entry which is preliminary data.</text>
</comment>
<dbReference type="EMBL" id="WFLI01000001">
    <property type="protein sequence ID" value="KAB8066748.1"/>
    <property type="molecule type" value="Genomic_DNA"/>
</dbReference>
<dbReference type="RefSeq" id="WP_152280832.1">
    <property type="nucleotide sequence ID" value="NZ_WFLI01000001.1"/>
</dbReference>
<organism evidence="2 3">
    <name type="scientific">Janthinobacterium violaceinigrum</name>
    <dbReference type="NCBI Taxonomy" id="2654252"/>
    <lineage>
        <taxon>Bacteria</taxon>
        <taxon>Pseudomonadati</taxon>
        <taxon>Pseudomonadota</taxon>
        <taxon>Betaproteobacteria</taxon>
        <taxon>Burkholderiales</taxon>
        <taxon>Oxalobacteraceae</taxon>
        <taxon>Janthinobacterium</taxon>
    </lineage>
</organism>
<dbReference type="AlphaFoldDB" id="A0A6I1IH97"/>
<reference evidence="2 3" key="1">
    <citation type="submission" date="2019-10" db="EMBL/GenBank/DDBJ databases">
        <title>Three novel species isolated from a subtropical stream in China.</title>
        <authorList>
            <person name="Lu H."/>
        </authorList>
    </citation>
    <scope>NUCLEOTIDE SEQUENCE [LARGE SCALE GENOMIC DNA]</scope>
    <source>
        <strain evidence="2 3">FT13W</strain>
    </source>
</reference>
<evidence type="ECO:0000313" key="2">
    <source>
        <dbReference type="EMBL" id="KAB8066748.1"/>
    </source>
</evidence>
<dbReference type="Proteomes" id="UP000468717">
    <property type="component" value="Unassembled WGS sequence"/>
</dbReference>
<keyword evidence="3" id="KW-1185">Reference proteome</keyword>
<proteinExistence type="predicted"/>
<keyword evidence="1" id="KW-0732">Signal</keyword>
<feature type="chain" id="PRO_5026106427" evidence="1">
    <location>
        <begin position="24"/>
        <end position="207"/>
    </location>
</feature>
<evidence type="ECO:0000313" key="3">
    <source>
        <dbReference type="Proteomes" id="UP000468717"/>
    </source>
</evidence>